<evidence type="ECO:0000256" key="2">
    <source>
        <dbReference type="ARBA" id="ARBA00001946"/>
    </source>
</evidence>
<evidence type="ECO:0000256" key="4">
    <source>
        <dbReference type="ARBA" id="ARBA00004922"/>
    </source>
</evidence>
<protein>
    <recommendedName>
        <fullName evidence="6">dolichyl-diphosphooligosaccharide--protein glycotransferase</fullName>
        <ecNumber evidence="6">2.4.99.18</ecNumber>
    </recommendedName>
</protein>
<evidence type="ECO:0000256" key="14">
    <source>
        <dbReference type="ARBA" id="ARBA00023211"/>
    </source>
</evidence>
<feature type="transmembrane region" description="Helical" evidence="16">
    <location>
        <begin position="92"/>
        <end position="112"/>
    </location>
</feature>
<feature type="transmembrane region" description="Helical" evidence="16">
    <location>
        <begin position="272"/>
        <end position="290"/>
    </location>
</feature>
<keyword evidence="9 16" id="KW-0812">Transmembrane</keyword>
<comment type="caution">
    <text evidence="19">The sequence shown here is derived from an EMBL/GenBank/DDBJ whole genome shotgun (WGS) entry which is preliminary data.</text>
</comment>
<evidence type="ECO:0000313" key="19">
    <source>
        <dbReference type="EMBL" id="EMR10454.1"/>
    </source>
</evidence>
<dbReference type="VEuPathDB" id="FungiDB:PNEG_01168"/>
<evidence type="ECO:0000256" key="3">
    <source>
        <dbReference type="ARBA" id="ARBA00004127"/>
    </source>
</evidence>
<comment type="cofactor">
    <cofactor evidence="2">
        <name>Mg(2+)</name>
        <dbReference type="ChEBI" id="CHEBI:18420"/>
    </cofactor>
</comment>
<keyword evidence="8" id="KW-0808">Transferase</keyword>
<accession>M7PJ26</accession>
<feature type="transmembrane region" description="Helical" evidence="16">
    <location>
        <begin position="145"/>
        <end position="162"/>
    </location>
</feature>
<dbReference type="GO" id="GO:0043687">
    <property type="term" value="P:post-translational protein modification"/>
    <property type="evidence" value="ECO:0007669"/>
    <property type="project" value="TreeGrafter"/>
</dbReference>
<feature type="transmembrane region" description="Helical" evidence="16">
    <location>
        <begin position="497"/>
        <end position="518"/>
    </location>
</feature>
<evidence type="ECO:0000256" key="5">
    <source>
        <dbReference type="ARBA" id="ARBA00010810"/>
    </source>
</evidence>
<evidence type="ECO:0000259" key="18">
    <source>
        <dbReference type="Pfam" id="PF21436"/>
    </source>
</evidence>
<evidence type="ECO:0000256" key="10">
    <source>
        <dbReference type="ARBA" id="ARBA00022723"/>
    </source>
</evidence>
<dbReference type="PANTHER" id="PTHR13872">
    <property type="entry name" value="DOLICHYL-DIPHOSPHOOLIGOSACCHARIDE--PROTEIN GLYCOSYLTRANSFERASE SUBUNIT"/>
    <property type="match status" value="1"/>
</dbReference>
<evidence type="ECO:0000256" key="9">
    <source>
        <dbReference type="ARBA" id="ARBA00022692"/>
    </source>
</evidence>
<dbReference type="GO" id="GO:0018279">
    <property type="term" value="P:protein N-linked glycosylation via asparagine"/>
    <property type="evidence" value="ECO:0007669"/>
    <property type="project" value="TreeGrafter"/>
</dbReference>
<keyword evidence="7" id="KW-0328">Glycosyltransferase</keyword>
<dbReference type="EMBL" id="AFWA02000006">
    <property type="protein sequence ID" value="EMR10454.1"/>
    <property type="molecule type" value="Genomic_DNA"/>
</dbReference>
<dbReference type="eggNOG" id="KOG2292">
    <property type="taxonomic scope" value="Eukaryota"/>
</dbReference>
<keyword evidence="14" id="KW-0464">Manganese</keyword>
<comment type="catalytic activity">
    <reaction evidence="15">
        <text>a di-trans,poly-cis-dolichyl diphosphooligosaccharide + L-asparaginyl-[protein] = N(4)-(oligosaccharide-(1-&gt;4)-N-acetyl-beta-D-glucosaminyl-(1-&gt;4)-N-acetyl-beta-D-glucosaminyl)-L-asparaginyl-[protein] + a di-trans,poly-cis-dolichyl diphosphate + H(+)</text>
        <dbReference type="Rhea" id="RHEA:22980"/>
        <dbReference type="Rhea" id="RHEA-COMP:12804"/>
        <dbReference type="Rhea" id="RHEA-COMP:12805"/>
        <dbReference type="Rhea" id="RHEA-COMP:19506"/>
        <dbReference type="Rhea" id="RHEA-COMP:19509"/>
        <dbReference type="ChEBI" id="CHEBI:15378"/>
        <dbReference type="ChEBI" id="CHEBI:50347"/>
        <dbReference type="ChEBI" id="CHEBI:57497"/>
        <dbReference type="ChEBI" id="CHEBI:57570"/>
        <dbReference type="ChEBI" id="CHEBI:132529"/>
        <dbReference type="EC" id="2.4.99.18"/>
    </reaction>
</comment>
<dbReference type="RefSeq" id="XP_007873083.1">
    <property type="nucleotide sequence ID" value="XM_007874892.1"/>
</dbReference>
<dbReference type="InterPro" id="IPR048307">
    <property type="entry name" value="STT3_N"/>
</dbReference>
<evidence type="ECO:0000256" key="13">
    <source>
        <dbReference type="ARBA" id="ARBA00023136"/>
    </source>
</evidence>
<feature type="transmembrane region" description="Helical" evidence="16">
    <location>
        <begin position="119"/>
        <end position="139"/>
    </location>
</feature>
<sequence>MNQVYKTSSSSKETIRNVRGILKILIFITISASSILPRLFSVIKYESIIHEFDPWFNFRATKYIISSSLDEFWNWFDDRTWYPLGRVTGGTLYPGLMVTSYIIHSIFHFFNYPIDIRNVCVFFAPAFSSLTTIATYFFTKDLKDESSGLLAAALIAIVPGYISRSVSGSYDNEAIAITLLMTTFCLWNKAIKTGSSFFGSLTAFFYFYMAAAWGGYAFIINMIPLHCFCLILMGRYSSKIYVAYSSFYTLGTLMSMQIPFIGFQPIRSNEHMAALGIFGLIQLIAFTNFIRSHISDKKFHDLLKYSVFFIFLLSFLLLIVLTITGTISPWTGRFYSLWNADYARIHIPIIVSVSEHQPTSWSYFYFDFSLLIWLFPVGVFFYFQKLENEHIFAIIYSIMASYFSGVMVRLILVLAPIVCVSSALGLSLLLDKYLVFPEIWFKIISSSSKAKSDVSTSKAIYQKAQRSIEKRKYYISSTFKTSKGMSNEFVKSRIPKVILIATFFYYLVMFVNHCTWITSNVYSSPSVVLSGSTSQGRDYIIDDFREAYYWLRQNTPYDTKIMSWWDYGYQITGMADRITLVDNNTWNNTHIATVGKVMASPEEISYPILRKHDVDYILIIFGGLLGYSGDDINKFLWMIKIAEGIWPNEIKESDFYSYYHGYRVDEYATPVMRNSLLYKMSYYNFNKVYGKGHSYDLVRQQNIPSDDISLNILEEAFTTENWLVRIYKVKSPDNLGRDTFTKKIQSNQNTDEIHKILRIN</sequence>
<dbReference type="AlphaFoldDB" id="M7PJ26"/>
<feature type="transmembrane region" description="Helical" evidence="16">
    <location>
        <begin position="174"/>
        <end position="191"/>
    </location>
</feature>
<dbReference type="Proteomes" id="UP000011958">
    <property type="component" value="Unassembled WGS sequence"/>
</dbReference>
<name>M7PJ26_PNEMU</name>
<feature type="transmembrane region" description="Helical" evidence="16">
    <location>
        <begin position="302"/>
        <end position="327"/>
    </location>
</feature>
<feature type="domain" description="Oligosaccharyl transferase STT3 N-terminal" evidence="17">
    <location>
        <begin position="22"/>
        <end position="421"/>
    </location>
</feature>
<evidence type="ECO:0000256" key="8">
    <source>
        <dbReference type="ARBA" id="ARBA00022679"/>
    </source>
</evidence>
<comment type="cofactor">
    <cofactor evidence="1">
        <name>Mn(2+)</name>
        <dbReference type="ChEBI" id="CHEBI:29035"/>
    </cofactor>
</comment>
<dbReference type="HOGENOM" id="CLU_009279_1_0_1"/>
<dbReference type="GO" id="GO:0008250">
    <property type="term" value="C:oligosaccharyltransferase complex"/>
    <property type="evidence" value="ECO:0007669"/>
    <property type="project" value="EnsemblFungi"/>
</dbReference>
<dbReference type="STRING" id="1069680.M7PJ26"/>
<evidence type="ECO:0000313" key="20">
    <source>
        <dbReference type="Proteomes" id="UP000011958"/>
    </source>
</evidence>
<dbReference type="InterPro" id="IPR048999">
    <property type="entry name" value="STT3-PglB_core"/>
</dbReference>
<dbReference type="OMA" id="TWYAIGT"/>
<evidence type="ECO:0000256" key="6">
    <source>
        <dbReference type="ARBA" id="ARBA00012605"/>
    </source>
</evidence>
<feature type="domain" description="STT3/PglB/AglB core" evidence="18">
    <location>
        <begin position="561"/>
        <end position="607"/>
    </location>
</feature>
<feature type="transmembrane region" description="Helical" evidence="16">
    <location>
        <begin position="390"/>
        <end position="408"/>
    </location>
</feature>
<proteinExistence type="inferred from homology"/>
<dbReference type="Pfam" id="PF02516">
    <property type="entry name" value="STT3"/>
    <property type="match status" value="1"/>
</dbReference>
<feature type="transmembrane region" description="Helical" evidence="16">
    <location>
        <begin position="21"/>
        <end position="40"/>
    </location>
</feature>
<keyword evidence="20" id="KW-1185">Reference proteome</keyword>
<dbReference type="Gene3D" id="3.40.50.12610">
    <property type="match status" value="1"/>
</dbReference>
<evidence type="ECO:0000256" key="16">
    <source>
        <dbReference type="SAM" id="Phobius"/>
    </source>
</evidence>
<dbReference type="GO" id="GO:0046872">
    <property type="term" value="F:metal ion binding"/>
    <property type="evidence" value="ECO:0007669"/>
    <property type="project" value="UniProtKB-KW"/>
</dbReference>
<dbReference type="EC" id="2.4.99.18" evidence="6"/>
<feature type="transmembrane region" description="Helical" evidence="16">
    <location>
        <begin position="240"/>
        <end position="260"/>
    </location>
</feature>
<gene>
    <name evidence="19" type="ORF">PNEG_01168</name>
</gene>
<dbReference type="PANTHER" id="PTHR13872:SF1">
    <property type="entry name" value="DOLICHYL-DIPHOSPHOOLIGOSACCHARIDE--PROTEIN GLYCOSYLTRANSFERASE SUBUNIT STT3B"/>
    <property type="match status" value="1"/>
</dbReference>
<comment type="subcellular location">
    <subcellularLocation>
        <location evidence="3">Endomembrane system</location>
        <topology evidence="3">Multi-pass membrane protein</topology>
    </subcellularLocation>
</comment>
<comment type="similarity">
    <text evidence="5">Belongs to the STT3 family.</text>
</comment>
<dbReference type="GO" id="GO:0004579">
    <property type="term" value="F:dolichyl-diphosphooligosaccharide-protein glycotransferase activity"/>
    <property type="evidence" value="ECO:0007669"/>
    <property type="project" value="UniProtKB-EC"/>
</dbReference>
<evidence type="ECO:0000259" key="17">
    <source>
        <dbReference type="Pfam" id="PF02516"/>
    </source>
</evidence>
<feature type="transmembrane region" description="Helical" evidence="16">
    <location>
        <begin position="363"/>
        <end position="383"/>
    </location>
</feature>
<organism evidence="19 20">
    <name type="scientific">Pneumocystis murina (strain B123)</name>
    <name type="common">Mouse pneumocystis pneumonia agent</name>
    <name type="synonym">Pneumocystis carinii f. sp. muris</name>
    <dbReference type="NCBI Taxonomy" id="1069680"/>
    <lineage>
        <taxon>Eukaryota</taxon>
        <taxon>Fungi</taxon>
        <taxon>Dikarya</taxon>
        <taxon>Ascomycota</taxon>
        <taxon>Taphrinomycotina</taxon>
        <taxon>Pneumocystomycetes</taxon>
        <taxon>Pneumocystaceae</taxon>
        <taxon>Pneumocystis</taxon>
    </lineage>
</organism>
<keyword evidence="10" id="KW-0479">Metal-binding</keyword>
<evidence type="ECO:0000256" key="1">
    <source>
        <dbReference type="ARBA" id="ARBA00001936"/>
    </source>
</evidence>
<dbReference type="InterPro" id="IPR003674">
    <property type="entry name" value="Oligo_trans_STT3"/>
</dbReference>
<dbReference type="Pfam" id="PF21436">
    <property type="entry name" value="STT3-PglB_core"/>
    <property type="match status" value="1"/>
</dbReference>
<comment type="pathway">
    <text evidence="4">Protein modification; protein glycosylation.</text>
</comment>
<keyword evidence="11" id="KW-0460">Magnesium</keyword>
<dbReference type="GeneID" id="19894865"/>
<dbReference type="OrthoDB" id="10261066at2759"/>
<reference evidence="20" key="1">
    <citation type="journal article" date="2016" name="Nat. Commun.">
        <title>Genome analysis of three Pneumocystis species reveals adaptation mechanisms to life exclusively in mammalian hosts.</title>
        <authorList>
            <person name="Ma L."/>
            <person name="Chen Z."/>
            <person name="Huang D.W."/>
            <person name="Kutty G."/>
            <person name="Ishihara M."/>
            <person name="Wang H."/>
            <person name="Abouelleil A."/>
            <person name="Bishop L."/>
            <person name="Davey E."/>
            <person name="Deng R."/>
            <person name="Deng X."/>
            <person name="Fan L."/>
            <person name="Fantoni G."/>
            <person name="Fitzgerald M."/>
            <person name="Gogineni E."/>
            <person name="Goldberg J.M."/>
            <person name="Handley G."/>
            <person name="Hu X."/>
            <person name="Huber C."/>
            <person name="Jiao X."/>
            <person name="Jones K."/>
            <person name="Levin J.Z."/>
            <person name="Liu Y."/>
            <person name="Macdonald P."/>
            <person name="Melnikov A."/>
            <person name="Raley C."/>
            <person name="Sassi M."/>
            <person name="Sherman B.T."/>
            <person name="Song X."/>
            <person name="Sykes S."/>
            <person name="Tran B."/>
            <person name="Walsh L."/>
            <person name="Xia Y."/>
            <person name="Yang J."/>
            <person name="Young S."/>
            <person name="Zeng Q."/>
            <person name="Zheng X."/>
            <person name="Stephens R."/>
            <person name="Nusbaum C."/>
            <person name="Birren B.W."/>
            <person name="Azadi P."/>
            <person name="Lempicki R.A."/>
            <person name="Cuomo C.A."/>
            <person name="Kovacs J.A."/>
        </authorList>
    </citation>
    <scope>NUCLEOTIDE SEQUENCE [LARGE SCALE GENOMIC DNA]</scope>
    <source>
        <strain evidence="20">B123</strain>
    </source>
</reference>
<keyword evidence="13 16" id="KW-0472">Membrane</keyword>
<feature type="transmembrane region" description="Helical" evidence="16">
    <location>
        <begin position="203"/>
        <end position="233"/>
    </location>
</feature>
<evidence type="ECO:0000256" key="7">
    <source>
        <dbReference type="ARBA" id="ARBA00022676"/>
    </source>
</evidence>
<keyword evidence="12 16" id="KW-1133">Transmembrane helix</keyword>
<evidence type="ECO:0000256" key="11">
    <source>
        <dbReference type="ARBA" id="ARBA00022842"/>
    </source>
</evidence>
<dbReference type="UniPathway" id="UPA00378"/>
<feature type="transmembrane region" description="Helical" evidence="16">
    <location>
        <begin position="414"/>
        <end position="435"/>
    </location>
</feature>
<evidence type="ECO:0000256" key="15">
    <source>
        <dbReference type="ARBA" id="ARBA00048829"/>
    </source>
</evidence>
<evidence type="ECO:0000256" key="12">
    <source>
        <dbReference type="ARBA" id="ARBA00022989"/>
    </source>
</evidence>